<gene>
    <name evidence="2" type="ORF">PAALTS15_15111</name>
</gene>
<dbReference type="SUPFAM" id="SSF55718">
    <property type="entry name" value="SCP-like"/>
    <property type="match status" value="1"/>
</dbReference>
<protein>
    <submittedName>
        <fullName evidence="2">GNAT family acetyltransferase</fullName>
    </submittedName>
</protein>
<dbReference type="SUPFAM" id="SSF55729">
    <property type="entry name" value="Acyl-CoA N-acyltransferases (Nat)"/>
    <property type="match status" value="1"/>
</dbReference>
<keyword evidence="2" id="KW-0808">Transferase</keyword>
<dbReference type="eggNOG" id="COG4552">
    <property type="taxonomic scope" value="Bacteria"/>
</dbReference>
<dbReference type="InterPro" id="IPR016181">
    <property type="entry name" value="Acyl_CoA_acyltransferase"/>
</dbReference>
<dbReference type="RefSeq" id="WP_021260340.1">
    <property type="nucleotide sequence ID" value="NZ_ATMT01000054.1"/>
</dbReference>
<dbReference type="InterPro" id="IPR000182">
    <property type="entry name" value="GNAT_dom"/>
</dbReference>
<evidence type="ECO:0000313" key="3">
    <source>
        <dbReference type="Proteomes" id="UP000015344"/>
    </source>
</evidence>
<accession>S9SQU7</accession>
<dbReference type="Pfam" id="PF13530">
    <property type="entry name" value="SCP2_2"/>
    <property type="match status" value="1"/>
</dbReference>
<evidence type="ECO:0000313" key="2">
    <source>
        <dbReference type="EMBL" id="EPY06488.1"/>
    </source>
</evidence>
<dbReference type="AlphaFoldDB" id="S9SQU7"/>
<comment type="caution">
    <text evidence="2">The sequence shown here is derived from an EMBL/GenBank/DDBJ whole genome shotgun (WGS) entry which is preliminary data.</text>
</comment>
<dbReference type="PANTHER" id="PTHR37817">
    <property type="entry name" value="N-ACETYLTRANSFERASE EIS"/>
    <property type="match status" value="1"/>
</dbReference>
<dbReference type="PATRIC" id="fig|1117108.3.peg.3135"/>
<dbReference type="InterPro" id="IPR051554">
    <property type="entry name" value="Acetyltransferase_Eis"/>
</dbReference>
<dbReference type="EMBL" id="ATMT01000054">
    <property type="protein sequence ID" value="EPY06488.1"/>
    <property type="molecule type" value="Genomic_DNA"/>
</dbReference>
<dbReference type="PROSITE" id="PS51186">
    <property type="entry name" value="GNAT"/>
    <property type="match status" value="1"/>
</dbReference>
<dbReference type="GO" id="GO:0030649">
    <property type="term" value="P:aminoglycoside antibiotic catabolic process"/>
    <property type="evidence" value="ECO:0007669"/>
    <property type="project" value="TreeGrafter"/>
</dbReference>
<dbReference type="PANTHER" id="PTHR37817:SF1">
    <property type="entry name" value="N-ACETYLTRANSFERASE EIS"/>
    <property type="match status" value="1"/>
</dbReference>
<dbReference type="InterPro" id="IPR025559">
    <property type="entry name" value="Eis_dom"/>
</dbReference>
<dbReference type="InterPro" id="IPR036527">
    <property type="entry name" value="SCP2_sterol-bd_dom_sf"/>
</dbReference>
<dbReference type="Gene3D" id="3.40.630.30">
    <property type="match status" value="2"/>
</dbReference>
<name>S9SQU7_PAEAL</name>
<dbReference type="Pfam" id="PF13527">
    <property type="entry name" value="Acetyltransf_9"/>
    <property type="match status" value="1"/>
</dbReference>
<dbReference type="Proteomes" id="UP000015344">
    <property type="component" value="Unassembled WGS sequence"/>
</dbReference>
<proteinExistence type="predicted"/>
<evidence type="ECO:0000259" key="1">
    <source>
        <dbReference type="PROSITE" id="PS51186"/>
    </source>
</evidence>
<organism evidence="2 3">
    <name type="scientific">Paenibacillus alvei TS-15</name>
    <dbReference type="NCBI Taxonomy" id="1117108"/>
    <lineage>
        <taxon>Bacteria</taxon>
        <taxon>Bacillati</taxon>
        <taxon>Bacillota</taxon>
        <taxon>Bacilli</taxon>
        <taxon>Bacillales</taxon>
        <taxon>Paenibacillaceae</taxon>
        <taxon>Paenibacillus</taxon>
    </lineage>
</organism>
<feature type="domain" description="N-acetyltransferase" evidence="1">
    <location>
        <begin position="1"/>
        <end position="146"/>
    </location>
</feature>
<dbReference type="Pfam" id="PF17668">
    <property type="entry name" value="Acetyltransf_17"/>
    <property type="match status" value="1"/>
</dbReference>
<sequence length="395" mass="45786">MSIVRLSKEQFTEAISLSEYAFQYSVDPEDYDNYLHKLGKHEIFGVYDEGKLAAKLHILPFHIYIGQNKLKMGGIGGVATYPEFRRKGYAKQLLHHSLRVMQAAGTSISMLYPFSIPFYRKAGWEVFSDRMTCQFTRHDLIPLNPELTGVVRRYTKNTHSTDIETVYDAWSSQHSGMVVRDHEWWLAHYHNRTAAVYYGEHSQPQGYMLYEIQNNAMHVHEFMCVTRESRQGLWNYICQHDSMVEQVNMRLCENERLFFALNLPRIVRTIQPFVMARIVDITLFLQQYTFAPAPVPAHPPLSLYISDDQAPWNNVVIHFENRQAAIHSQDRKQVLTTDNTTNTLSMNISALTTMLLGYQRPCELFDNGFIAGSINSIETLEQFVPRLHPYISDAF</sequence>
<dbReference type="InterPro" id="IPR041380">
    <property type="entry name" value="Acetyltransf_17"/>
</dbReference>
<reference evidence="2 3" key="1">
    <citation type="submission" date="2013-05" db="EMBL/GenBank/DDBJ databases">
        <authorList>
            <person name="Strain E.A."/>
            <person name="Brown E."/>
            <person name="Allard M.W."/>
            <person name="Luo Y.L."/>
        </authorList>
    </citation>
    <scope>NUCLEOTIDE SEQUENCE [LARGE SCALE GENOMIC DNA]</scope>
    <source>
        <strain evidence="2 3">TS-15</strain>
    </source>
</reference>
<dbReference type="CDD" id="cd04301">
    <property type="entry name" value="NAT_SF"/>
    <property type="match status" value="1"/>
</dbReference>
<dbReference type="Gene3D" id="3.30.1050.10">
    <property type="entry name" value="SCP2 sterol-binding domain"/>
    <property type="match status" value="1"/>
</dbReference>
<dbReference type="GO" id="GO:0034069">
    <property type="term" value="F:aminoglycoside N-acetyltransferase activity"/>
    <property type="evidence" value="ECO:0007669"/>
    <property type="project" value="TreeGrafter"/>
</dbReference>